<dbReference type="GO" id="GO:0003924">
    <property type="term" value="F:GTPase activity"/>
    <property type="evidence" value="ECO:0007669"/>
    <property type="project" value="InterPro"/>
</dbReference>
<keyword evidence="7" id="KW-0648">Protein biosynthesis</keyword>
<keyword evidence="5" id="KW-0547">Nucleotide-binding</keyword>
<evidence type="ECO:0000256" key="2">
    <source>
        <dbReference type="ARBA" id="ARBA00004496"/>
    </source>
</evidence>
<keyword evidence="13" id="KW-1185">Reference proteome</keyword>
<evidence type="ECO:0000259" key="11">
    <source>
        <dbReference type="PROSITE" id="PS51722"/>
    </source>
</evidence>
<dbReference type="CDD" id="cd04093">
    <property type="entry name" value="HBS1_C_III"/>
    <property type="match status" value="1"/>
</dbReference>
<protein>
    <recommendedName>
        <fullName evidence="11">Tr-type G domain-containing protein</fullName>
    </recommendedName>
</protein>
<feature type="region of interest" description="Disordered" evidence="10">
    <location>
        <begin position="1"/>
        <end position="30"/>
    </location>
</feature>
<comment type="similarity">
    <text evidence="3">Belongs to the TRAFAC class translation factor GTPase superfamily. Classic translation factor GTPase family. EF-Tu/EF-1A subfamily.</text>
</comment>
<comment type="subcellular location">
    <subcellularLocation>
        <location evidence="2">Cytoplasm</location>
    </subcellularLocation>
</comment>
<dbReference type="Proteomes" id="UP001465755">
    <property type="component" value="Unassembled WGS sequence"/>
</dbReference>
<dbReference type="InterPro" id="IPR054696">
    <property type="entry name" value="GTP-eEF1A_C"/>
</dbReference>
<evidence type="ECO:0000313" key="12">
    <source>
        <dbReference type="EMBL" id="KAK9787261.1"/>
    </source>
</evidence>
<keyword evidence="8" id="KW-0342">GTP-binding</keyword>
<evidence type="ECO:0000256" key="10">
    <source>
        <dbReference type="SAM" id="MobiDB-lite"/>
    </source>
</evidence>
<dbReference type="InterPro" id="IPR009001">
    <property type="entry name" value="Transl_elong_EF1A/Init_IF2_C"/>
</dbReference>
<reference evidence="12 13" key="1">
    <citation type="journal article" date="2024" name="Nat. Commun.">
        <title>Phylogenomics reveals the evolutionary origins of lichenization in chlorophyte algae.</title>
        <authorList>
            <person name="Puginier C."/>
            <person name="Libourel C."/>
            <person name="Otte J."/>
            <person name="Skaloud P."/>
            <person name="Haon M."/>
            <person name="Grisel S."/>
            <person name="Petersen M."/>
            <person name="Berrin J.G."/>
            <person name="Delaux P.M."/>
            <person name="Dal Grande F."/>
            <person name="Keller J."/>
        </authorList>
    </citation>
    <scope>NUCLEOTIDE SEQUENCE [LARGE SCALE GENOMIC DNA]</scope>
    <source>
        <strain evidence="12 13">SAG 2036</strain>
    </source>
</reference>
<dbReference type="EMBL" id="JALJOQ010000252">
    <property type="protein sequence ID" value="KAK9787261.1"/>
    <property type="molecule type" value="Genomic_DNA"/>
</dbReference>
<dbReference type="InterPro" id="IPR050100">
    <property type="entry name" value="TRAFAC_GTPase_members"/>
</dbReference>
<feature type="compositionally biased region" description="Polar residues" evidence="10">
    <location>
        <begin position="67"/>
        <end position="98"/>
    </location>
</feature>
<dbReference type="Gene3D" id="3.40.50.300">
    <property type="entry name" value="P-loop containing nucleotide triphosphate hydrolases"/>
    <property type="match status" value="1"/>
</dbReference>
<dbReference type="GO" id="GO:0006412">
    <property type="term" value="P:translation"/>
    <property type="evidence" value="ECO:0007669"/>
    <property type="project" value="UniProtKB-KW"/>
</dbReference>
<dbReference type="PANTHER" id="PTHR23115">
    <property type="entry name" value="TRANSLATION FACTOR"/>
    <property type="match status" value="1"/>
</dbReference>
<comment type="caution">
    <text evidence="12">The sequence shown here is derived from an EMBL/GenBank/DDBJ whole genome shotgun (WGS) entry which is preliminary data.</text>
</comment>
<dbReference type="PRINTS" id="PR00315">
    <property type="entry name" value="ELONGATNFCT"/>
</dbReference>
<evidence type="ECO:0000256" key="7">
    <source>
        <dbReference type="ARBA" id="ARBA00022917"/>
    </source>
</evidence>
<feature type="domain" description="Tr-type G" evidence="11">
    <location>
        <begin position="203"/>
        <end position="433"/>
    </location>
</feature>
<dbReference type="FunFam" id="3.40.50.300:FF:000204">
    <property type="entry name" value="Translation elongation factor Tu"/>
    <property type="match status" value="1"/>
</dbReference>
<dbReference type="Pfam" id="PF22594">
    <property type="entry name" value="GTP-eEF1A_C"/>
    <property type="match status" value="1"/>
</dbReference>
<comment type="function">
    <text evidence="1">This protein promotes the GTP-dependent binding of aminoacyl-tRNA to the A-site of ribosomes during protein biosynthesis.</text>
</comment>
<evidence type="ECO:0000256" key="6">
    <source>
        <dbReference type="ARBA" id="ARBA00022801"/>
    </source>
</evidence>
<evidence type="ECO:0000256" key="8">
    <source>
        <dbReference type="ARBA" id="ARBA00023134"/>
    </source>
</evidence>
<dbReference type="FunFam" id="2.40.30.10:FF:000070">
    <property type="entry name" value="Translation elongation factor EF-1 subunit"/>
    <property type="match status" value="1"/>
</dbReference>
<dbReference type="GO" id="GO:0005737">
    <property type="term" value="C:cytoplasm"/>
    <property type="evidence" value="ECO:0007669"/>
    <property type="project" value="UniProtKB-SubCell"/>
</dbReference>
<keyword evidence="4" id="KW-0963">Cytoplasm</keyword>
<gene>
    <name evidence="12" type="ORF">WJX73_009440</name>
</gene>
<feature type="compositionally biased region" description="Low complexity" evidence="10">
    <location>
        <begin position="125"/>
        <end position="134"/>
    </location>
</feature>
<dbReference type="InterPro" id="IPR027417">
    <property type="entry name" value="P-loop_NTPase"/>
</dbReference>
<dbReference type="Gene3D" id="2.40.30.10">
    <property type="entry name" value="Translation factors"/>
    <property type="match status" value="2"/>
</dbReference>
<organism evidence="12 13">
    <name type="scientific">Symbiochloris irregularis</name>
    <dbReference type="NCBI Taxonomy" id="706552"/>
    <lineage>
        <taxon>Eukaryota</taxon>
        <taxon>Viridiplantae</taxon>
        <taxon>Chlorophyta</taxon>
        <taxon>core chlorophytes</taxon>
        <taxon>Trebouxiophyceae</taxon>
        <taxon>Trebouxiales</taxon>
        <taxon>Trebouxiaceae</taxon>
        <taxon>Symbiochloris</taxon>
    </lineage>
</organism>
<dbReference type="SUPFAM" id="SSF50465">
    <property type="entry name" value="EF-Tu/eEF-1alpha/eIF2-gamma C-terminal domain"/>
    <property type="match status" value="1"/>
</dbReference>
<evidence type="ECO:0000256" key="1">
    <source>
        <dbReference type="ARBA" id="ARBA00003982"/>
    </source>
</evidence>
<dbReference type="InterPro" id="IPR009000">
    <property type="entry name" value="Transl_B-barrel_sf"/>
</dbReference>
<proteinExistence type="inferred from homology"/>
<evidence type="ECO:0000256" key="3">
    <source>
        <dbReference type="ARBA" id="ARBA00007249"/>
    </source>
</evidence>
<keyword evidence="6" id="KW-0378">Hydrolase</keyword>
<evidence type="ECO:0000256" key="9">
    <source>
        <dbReference type="ARBA" id="ARBA00049117"/>
    </source>
</evidence>
<feature type="region of interest" description="Disordered" evidence="10">
    <location>
        <begin position="146"/>
        <end position="170"/>
    </location>
</feature>
<dbReference type="GO" id="GO:0005525">
    <property type="term" value="F:GTP binding"/>
    <property type="evidence" value="ECO:0007669"/>
    <property type="project" value="UniProtKB-KW"/>
</dbReference>
<dbReference type="SUPFAM" id="SSF50447">
    <property type="entry name" value="Translation proteins"/>
    <property type="match status" value="1"/>
</dbReference>
<dbReference type="PROSITE" id="PS51722">
    <property type="entry name" value="G_TR_2"/>
    <property type="match status" value="1"/>
</dbReference>
<feature type="compositionally biased region" description="Acidic residues" evidence="10">
    <location>
        <begin position="12"/>
        <end position="29"/>
    </location>
</feature>
<evidence type="ECO:0000256" key="4">
    <source>
        <dbReference type="ARBA" id="ARBA00022490"/>
    </source>
</evidence>
<evidence type="ECO:0000313" key="13">
    <source>
        <dbReference type="Proteomes" id="UP001465755"/>
    </source>
</evidence>
<dbReference type="Pfam" id="PF00009">
    <property type="entry name" value="GTP_EFTU"/>
    <property type="match status" value="1"/>
</dbReference>
<sequence length="641" mass="67246">MPGGKRGANTWYDEDDMYDDEDYDDEEQEAYQAPVKLPQQARAIPVAAPAKVNKQPAGSSLAKAMNNKGQQQAIASKGSAQKQQPEQVQRFDFSTPSPDDTVRAAQKGARASTSHQSRIWTPGQAEATAGTEAATAGMQQLAVADPTNRQTNHQQEEASQPQPAAAQASAPPLSAYTMEADLARACSQAGASSSAASSGEKKKPGLHLAVLGHVDAGKSTLMGRLMHELGHISAREVQKRQQQANAAGKGSFAWAWMLDERPEERSRGVTIDVATAHFSTPQREVTLLDAPGHRDFVPNMITGAAQADAALLLVDGSTGGFESGFRAGGANGGGQTREHAQLARCLGIENLVVVISKLDTCDFSQERFQEIRSALQAFLLGQCGYREASLQWLPASAPLGENLTQQPKDPRLAAWWQGPTLVQAIDSLPSSAASALEKPLRMPITGVGKGPRGGISVSGRLAAGALKEGTPVLVLPSHQPATVKSLLCNGSTTPSAVARAGDSADVVLSGLVDDSALGPGSVLCHPTWQVPMAAKITARVAVLDVPIPVLTGQPVTIHVHTAQEAGQISSLVSLLDAKTGEVSKQRPRAVLKGQSAVVQITPVQPMCVEVYSDFRTLGRIVLRDGGTTLAVGIITGLAMSS</sequence>
<dbReference type="SUPFAM" id="SSF52540">
    <property type="entry name" value="P-loop containing nucleoside triphosphate hydrolases"/>
    <property type="match status" value="1"/>
</dbReference>
<comment type="catalytic activity">
    <reaction evidence="9">
        <text>GTP + H2O = GDP + phosphate + H(+)</text>
        <dbReference type="Rhea" id="RHEA:19669"/>
        <dbReference type="ChEBI" id="CHEBI:15377"/>
        <dbReference type="ChEBI" id="CHEBI:15378"/>
        <dbReference type="ChEBI" id="CHEBI:37565"/>
        <dbReference type="ChEBI" id="CHEBI:43474"/>
        <dbReference type="ChEBI" id="CHEBI:58189"/>
    </reaction>
    <physiologicalReaction direction="left-to-right" evidence="9">
        <dbReference type="Rhea" id="RHEA:19670"/>
    </physiologicalReaction>
</comment>
<evidence type="ECO:0000256" key="5">
    <source>
        <dbReference type="ARBA" id="ARBA00022741"/>
    </source>
</evidence>
<dbReference type="InterPro" id="IPR000795">
    <property type="entry name" value="T_Tr_GTP-bd_dom"/>
</dbReference>
<name>A0AAW1NIC1_9CHLO</name>
<dbReference type="AlphaFoldDB" id="A0AAW1NIC1"/>
<accession>A0AAW1NIC1</accession>
<feature type="region of interest" description="Disordered" evidence="10">
    <location>
        <begin position="48"/>
        <end position="134"/>
    </location>
</feature>
<feature type="compositionally biased region" description="Low complexity" evidence="10">
    <location>
        <begin position="157"/>
        <end position="170"/>
    </location>
</feature>